<keyword evidence="1" id="KW-0560">Oxidoreductase</keyword>
<protein>
    <recommendedName>
        <fullName evidence="4">Oxidoreductase AflY</fullName>
    </recommendedName>
</protein>
<dbReference type="GO" id="GO:0016491">
    <property type="term" value="F:oxidoreductase activity"/>
    <property type="evidence" value="ECO:0007669"/>
    <property type="project" value="UniProtKB-KW"/>
</dbReference>
<dbReference type="PANTHER" id="PTHR35870:SF1">
    <property type="entry name" value="PROTEIN, PUTATIVE (AFU_ORTHOLOGUE AFUA_5G03330)-RELATED"/>
    <property type="match status" value="1"/>
</dbReference>
<name>A0A2H3IXI0_WOLCO</name>
<dbReference type="STRING" id="742152.A0A2H3IXI0"/>
<dbReference type="Pfam" id="PF14027">
    <property type="entry name" value="Questin_oxidase"/>
    <property type="match status" value="1"/>
</dbReference>
<organism evidence="2 3">
    <name type="scientific">Wolfiporia cocos (strain MD-104)</name>
    <name type="common">Brown rot fungus</name>
    <dbReference type="NCBI Taxonomy" id="742152"/>
    <lineage>
        <taxon>Eukaryota</taxon>
        <taxon>Fungi</taxon>
        <taxon>Dikarya</taxon>
        <taxon>Basidiomycota</taxon>
        <taxon>Agaricomycotina</taxon>
        <taxon>Agaricomycetes</taxon>
        <taxon>Polyporales</taxon>
        <taxon>Phaeolaceae</taxon>
        <taxon>Wolfiporia</taxon>
    </lineage>
</organism>
<dbReference type="InterPro" id="IPR025337">
    <property type="entry name" value="Questin_oxidase-like"/>
</dbReference>
<evidence type="ECO:0008006" key="4">
    <source>
        <dbReference type="Google" id="ProtNLM"/>
    </source>
</evidence>
<dbReference type="OrthoDB" id="10004862at2759"/>
<evidence type="ECO:0000313" key="3">
    <source>
        <dbReference type="Proteomes" id="UP000218811"/>
    </source>
</evidence>
<dbReference type="Proteomes" id="UP000218811">
    <property type="component" value="Unassembled WGS sequence"/>
</dbReference>
<reference evidence="2" key="1">
    <citation type="journal article" date="2012" name="Science">
        <title>The Paleozoic origin of enzymatic lignin decomposition reconstructed from 31 fungal genomes.</title>
        <authorList>
            <person name="Floudas D."/>
            <person name="Binder M."/>
            <person name="Riley R."/>
            <person name="Barry K."/>
            <person name="Blanchette R.A."/>
            <person name="Henrissat B."/>
            <person name="Martinez A.T."/>
            <person name="Otillar R."/>
            <person name="Spatafora J.W."/>
            <person name="Yadav J.S."/>
            <person name="Aerts A."/>
            <person name="Benoit I."/>
            <person name="Boyd A."/>
            <person name="Carlson A."/>
            <person name="Copeland A."/>
            <person name="Coutinho P.M."/>
            <person name="de Vries R.P."/>
            <person name="Ferreira P."/>
            <person name="Findley K."/>
            <person name="Foster B."/>
            <person name="Gaskell J."/>
            <person name="Glotzer D."/>
            <person name="Gorecki P."/>
            <person name="Heitman J."/>
            <person name="Hesse C."/>
            <person name="Hori C."/>
            <person name="Igarashi K."/>
            <person name="Jurgens J.A."/>
            <person name="Kallen N."/>
            <person name="Kersten P."/>
            <person name="Kohler A."/>
            <person name="Kuees U."/>
            <person name="Kumar T.K.A."/>
            <person name="Kuo A."/>
            <person name="LaButti K."/>
            <person name="Larrondo L.F."/>
            <person name="Lindquist E."/>
            <person name="Ling A."/>
            <person name="Lombard V."/>
            <person name="Lucas S."/>
            <person name="Lundell T."/>
            <person name="Martin R."/>
            <person name="McLaughlin D.J."/>
            <person name="Morgenstern I."/>
            <person name="Morin E."/>
            <person name="Murat C."/>
            <person name="Nagy L.G."/>
            <person name="Nolan M."/>
            <person name="Ohm R.A."/>
            <person name="Patyshakuliyeva A."/>
            <person name="Rokas A."/>
            <person name="Ruiz-Duenas F.J."/>
            <person name="Sabat G."/>
            <person name="Salamov A."/>
            <person name="Samejima M."/>
            <person name="Schmutz J."/>
            <person name="Slot J.C."/>
            <person name="St John F."/>
            <person name="Stenlid J."/>
            <person name="Sun H."/>
            <person name="Sun S."/>
            <person name="Syed K."/>
            <person name="Tsang A."/>
            <person name="Wiebenga A."/>
            <person name="Young D."/>
            <person name="Pisabarro A."/>
            <person name="Eastwood D.C."/>
            <person name="Martin F."/>
            <person name="Cullen D."/>
            <person name="Grigoriev I.V."/>
            <person name="Hibbett D.S."/>
        </authorList>
    </citation>
    <scope>NUCLEOTIDE SEQUENCE [LARGE SCALE GENOMIC DNA]</scope>
    <source>
        <strain evidence="2">MD-104</strain>
    </source>
</reference>
<dbReference type="PANTHER" id="PTHR35870">
    <property type="entry name" value="PROTEIN, PUTATIVE (AFU_ORTHOLOGUE AFUA_5G03330)-RELATED"/>
    <property type="match status" value="1"/>
</dbReference>
<sequence length="527" mass="58499">MASETVDLDVFFSIPSPPPSLLCPERFAGITHESKLAVAKTLKADYVHRHGFINEAGFHNHCSHHLLAAFALGAPPQLLNAIYDAHEVRTLPALKSPGAITQENFYDHLGDKKYYAAYLQFFQQILLEKGAAAVIEEYVFSREANFAENTPGKQPRQMLLRFFAALYHSMIYVGYGLEFGILGLVAEGLAQTPCHPVHMPGLLTPEDFETAETAQSANGTPLHTLTSKLSSLLLNVPKDVSAAPEAAKNTDKADVHAFAILSRILSDERFSPSALGLEPTDDVLAVMIDYLNKTADTRRDVFLSYSQEWLPDLHNAGNIERKIEELSWMNALLYGVGGWYKRDISPNKKFNADFFAMHMVTSTLFFPPLVAYLSTASTTLLLRTYFRTSLAWWVSRGRPALPIREFYASTTPTPAQYGADAVKPAQGTLAPETITPNAWLPIVQTCLMHTDDHLCKIQRTLAHFAKLYGDRPAGSLAGENADQDRLDGVELIDGTLFVRIAALTADRIGWMREGQEFIFWDLNASFD</sequence>
<evidence type="ECO:0000256" key="1">
    <source>
        <dbReference type="ARBA" id="ARBA00023002"/>
    </source>
</evidence>
<gene>
    <name evidence="2" type="ORF">WOLCODRAFT_27361</name>
</gene>
<proteinExistence type="predicted"/>
<dbReference type="EMBL" id="KB467832">
    <property type="protein sequence ID" value="PCH34666.1"/>
    <property type="molecule type" value="Genomic_DNA"/>
</dbReference>
<dbReference type="AlphaFoldDB" id="A0A2H3IXI0"/>
<dbReference type="OMA" id="WLKIARM"/>
<accession>A0A2H3IXI0</accession>
<evidence type="ECO:0000313" key="2">
    <source>
        <dbReference type="EMBL" id="PCH34666.1"/>
    </source>
</evidence>
<keyword evidence="3" id="KW-1185">Reference proteome</keyword>